<dbReference type="EMBL" id="CM047587">
    <property type="protein sequence ID" value="KAI9908295.1"/>
    <property type="molecule type" value="Genomic_DNA"/>
</dbReference>
<keyword evidence="2" id="KW-1185">Reference proteome</keyword>
<organism evidence="1 2">
    <name type="scientific">Peronosclerospora sorghi</name>
    <dbReference type="NCBI Taxonomy" id="230839"/>
    <lineage>
        <taxon>Eukaryota</taxon>
        <taxon>Sar</taxon>
        <taxon>Stramenopiles</taxon>
        <taxon>Oomycota</taxon>
        <taxon>Peronosporomycetes</taxon>
        <taxon>Peronosporales</taxon>
        <taxon>Peronosporaceae</taxon>
        <taxon>Peronosclerospora</taxon>
    </lineage>
</organism>
<dbReference type="Proteomes" id="UP001163321">
    <property type="component" value="Chromosome 8"/>
</dbReference>
<sequence>MVIRLEESIAAVCAPYPGPQADLNVCHAAFESCRYLVYTVESVLVILVEVSPLWTTSNVAASKFELWQVWNAQKSIKCVRFNSSKDIARGAFAVCIDGGCGVLLMPTSATSSRAAAKAEPSTAPSLGNLSSKASSETRRSDVMPTGDYIKTHLHFHLPRWGESIRWTSDDRSLNHLEWAESGDNLLLLGAGEKLSIWMVVNDSVQIYLQSTMALSGYGDIPDFPVCHFDVAPSGRFTATAGKHDRIIKVWNLHELSPYDGAPMSQFLPHTRALVCMTWSKEENINNARSAVATATAALEMLFTLDRAGNISIWRENRAPLRSFVLWKQFSAIDFCTSPFHEENASLKSRMREFGLINRNWAREVPKTVPSMKEGLLSEKTVMDALCVFHYGYDSLEEACRNELACQQMDNVTQMNTKLLGKGNGAVADTHAGEVPICGNVDLEFNSAIHLLYGVLSNGTFCIFRGSSIPFTCISPRISILLSYNGIREQLIDAHVYSVSSSDYLDQASESTCFSIEILFQPTRTESYLYCARLMLHIESSYVGSSKESMFYAVQSCDVAAVCTSMMNTMKDRSMLDAFISVANIMPRCLPDSEIDSDRTAEKIVTTNMDGRLSVFQASNSLRKLELTSSMNVEDAVGPITHSASYEEQGAIFLYAWGSLHVVLLTPGSASLAESTFEISSLDSPPCRRSFTLHSTAGRDLTTPAHRCLDDNEDIEGLNELICVKIPESVKNEWTKCSVKPAQSPTHTNDYCMVVGMHKGGKKLNIWIVSFEMTTSDEAASTVQLFRTMEADLTEARLLSIASVPLLNTFEMAFASFDAESHLTLWTVTDLNVSLNLKPVHRFDVNALMSVASRPHKFGLNFQHSVERNIFKRFSFSTCGRVAILFGGADSDDNDQICLLSVMDGSLEAVVGVPHTQFDHVVFLEWTPPVTPERDCVLFFSSATTIGMLKFESLLTATNKWNIVWPSSRLSTPPKTMSSLSSYPNGLLRIRYGLTHLNVREMNGLQSSPLTLPPSFSHRELMSSQAPSKILPAHHPLILMYLLARRSFETVEKILEHVKMNVLEHEETCYRQMADITELQTLTLFPLSQLLGYSAATGGKPNERWEIYRGGKGPKATVETSQSITSAVPARSSDLFATDFGEQRQSGVPRGSADRADMLFAPPFSCLHGSVENEPTTILKSKLETDTFSKFFEEHKNSLTFMTTEETEIFLAIVAGIKKTVTWERDRSRLKDEAALRFHASLLWPVDLSTDAQPNAPDPDLPQGVDGGTTLMANCLDIKGLCSEQIVWAALSDFQLVLVQECFPSMTMSWKDMKRLRLPFWLRSSAMLAQFAEKVAQVEYAAHRDPFSVAIFYVLLGKIRLLANLFNMANESRISDLLCNNFSDVRWKNAAIKNAYVLKTKLRYELSAAFFLLGGKITEAVSVAEQADTTLVLSFLIARLSEKWDFCQNDAPGCPPDATTCMQASSTGLSFTLSGLNDQASSLKLKSDESLKSKDVCVTFLRATVFERASQCGDLYMCFLVKYLLREMNAAVDILVTPPVTDMRSMFTYLDSGVSCMYWSAFGKSLVSACDLVRFLLKTPSHMKVTLKDKVLRLNTSALIRLQDSGLGIAALLHQRDVAPFVQKFCQQHSLSPEVSRFLSSRQRVLTVAVGSQVDYLYAIFLNSLHEEMMTPLTMSDTPFNLEERLNEEIESIVRYGGDYDLLEAPKTSKNHVRHRIQAAVVESLVNAGCLAGLDVLVSEWRHFGNPLLKFGFASPLPQYIEDIIEGIAIVASGDLISAATVSLHSKKVDQTCSNLLTMARRLLLWLQYLFKDALRQKTTLPNRGFAHVAVATVYSAICICCRYLKSPCCLYRVLGVIFPHHDKLSSNSEVALNDIAGRDICARCPSRRRSTIAPANPRDESSLQVDIPVLYQLVSILELELNEFTAAKNTSRLHHPLHSWDLPPKTPLFSCCSYWELVLMLMVDAMPANVLKTTGAAVALSKGLSNNLVVTWENYRNRLTKYALKHLLSDMAGIFFSTSSRSPPRSSSPTQSAVHDTSRAYFPDTPGAPPSPQNFDRQLLKCECKRCPWLLLVDIFTDKNELLLRLNAQMEFCSAKIDEEVRWGRLREPASRKSVLTRPQKLLLSNVTDNALTMSHETILSDELQRRILSTSTATAVHDQCVYRSNMTIKAMSINHVGDEIEMSICCNQGIFRASCMDNTEGCRVQLKGMYAASQSASFFPSDSTLSSPNTRQPMLSPSSALSSGTRSPLRNPGHLLASPSEPKLASFKPTAVTSHPFLPLFVSGNHDGRMHLSSYDRLSVHCAFQTKNGVALSPTSPSMRSSSRSIKALEIDNLGQQLGAVDASGQLFMWKFSELDRAPYYYEIVCHDKGAKGLTFLNSSTTIATVGLSSEKRNVCVWDTLLSHAKALVVAPTCHPAGATSVAFSAAHQLLITGGVCGALNIFDMRQRRVLHTISKAHETPVKVLAFHPTSDCMLSGSAGGDVKIWSLPLFREMAFLSKVHTKPSLLGDAATNILGDAASNVAINVKSNDLAQHVRDPSTSLFNSRRGAADEGANAAGASRNKQFFIFVTAGTEYDAMDISVAGMLSIIV</sequence>
<evidence type="ECO:0000313" key="1">
    <source>
        <dbReference type="EMBL" id="KAI9908295.1"/>
    </source>
</evidence>
<gene>
    <name evidence="1" type="ORF">PsorP6_003630</name>
</gene>
<comment type="caution">
    <text evidence="1">The sequence shown here is derived from an EMBL/GenBank/DDBJ whole genome shotgun (WGS) entry which is preliminary data.</text>
</comment>
<evidence type="ECO:0000313" key="2">
    <source>
        <dbReference type="Proteomes" id="UP001163321"/>
    </source>
</evidence>
<accession>A0ACC0VPM1</accession>
<name>A0ACC0VPM1_9STRA</name>
<reference evidence="1 2" key="1">
    <citation type="journal article" date="2022" name="bioRxiv">
        <title>The genome of the oomycete Peronosclerospora sorghi, a cosmopolitan pathogen of maize and sorghum, is inflated with dispersed pseudogenes.</title>
        <authorList>
            <person name="Fletcher K."/>
            <person name="Martin F."/>
            <person name="Isakeit T."/>
            <person name="Cavanaugh K."/>
            <person name="Magill C."/>
            <person name="Michelmore R."/>
        </authorList>
    </citation>
    <scope>NUCLEOTIDE SEQUENCE [LARGE SCALE GENOMIC DNA]</scope>
    <source>
        <strain evidence="1">P6</strain>
    </source>
</reference>
<protein>
    <submittedName>
        <fullName evidence="1">Uncharacterized protein</fullName>
    </submittedName>
</protein>
<proteinExistence type="predicted"/>